<dbReference type="Gene3D" id="3.40.50.2000">
    <property type="entry name" value="Glycogen Phosphorylase B"/>
    <property type="match status" value="2"/>
</dbReference>
<organism evidence="3 4">
    <name type="scientific">Cognaticolwellia beringensis</name>
    <dbReference type="NCBI Taxonomy" id="1967665"/>
    <lineage>
        <taxon>Bacteria</taxon>
        <taxon>Pseudomonadati</taxon>
        <taxon>Pseudomonadota</taxon>
        <taxon>Gammaproteobacteria</taxon>
        <taxon>Alteromonadales</taxon>
        <taxon>Colwelliaceae</taxon>
        <taxon>Cognaticolwellia</taxon>
    </lineage>
</organism>
<gene>
    <name evidence="3" type="ORF">B5D82_01915</name>
</gene>
<accession>A0A222G4Y2</accession>
<dbReference type="CDD" id="cd03801">
    <property type="entry name" value="GT4_PimA-like"/>
    <property type="match status" value="1"/>
</dbReference>
<evidence type="ECO:0000313" key="3">
    <source>
        <dbReference type="EMBL" id="ASP46643.1"/>
    </source>
</evidence>
<dbReference type="SUPFAM" id="SSF53756">
    <property type="entry name" value="UDP-Glycosyltransferase/glycogen phosphorylase"/>
    <property type="match status" value="1"/>
</dbReference>
<evidence type="ECO:0000256" key="1">
    <source>
        <dbReference type="ARBA" id="ARBA00022679"/>
    </source>
</evidence>
<dbReference type="PANTHER" id="PTHR46401:SF2">
    <property type="entry name" value="GLYCOSYLTRANSFERASE WBBK-RELATED"/>
    <property type="match status" value="1"/>
</dbReference>
<dbReference type="KEGG" id="cber:B5D82_01915"/>
<reference evidence="3 4" key="1">
    <citation type="submission" date="2017-08" db="EMBL/GenBank/DDBJ databases">
        <title>Complete genome of Colwellia sp. NB097-1, a psychrophile bacterium ioslated from Bering Sea.</title>
        <authorList>
            <person name="Chen X."/>
        </authorList>
    </citation>
    <scope>NUCLEOTIDE SEQUENCE [LARGE SCALE GENOMIC DNA]</scope>
    <source>
        <strain evidence="3 4">NB097-1</strain>
    </source>
</reference>
<dbReference type="GO" id="GO:0016757">
    <property type="term" value="F:glycosyltransferase activity"/>
    <property type="evidence" value="ECO:0007669"/>
    <property type="project" value="InterPro"/>
</dbReference>
<dbReference type="Pfam" id="PF00534">
    <property type="entry name" value="Glycos_transf_1"/>
    <property type="match status" value="1"/>
</dbReference>
<dbReference type="OrthoDB" id="9795746at2"/>
<keyword evidence="1" id="KW-0808">Transferase</keyword>
<dbReference type="Proteomes" id="UP000202259">
    <property type="component" value="Chromosome"/>
</dbReference>
<sequence>MKKLLCILHRSPPMHGAAKVGDFIEASEKLKSNYDCKFITIKSSDSIADIGNLSFKKIYYIIELYFKVFIALLLFRPDKIYFTASVKGLAFYRDLLLSSLWKLYHLMTAVDIYYHYHTKGVDEFVSSCDRNLKLTNYFLKGANLILLTPMLKSDFDKTDSFNNIFFLPNGVGNPFDDTEFETFLQDKFSKTRGLNFLYLSNMIKSKGYNHVLELAKTMKSQPVQFHFAGGWQSQKEEELFTDFIDENNLSANVVFHGFVNGSEKEELLRLADLLIFPTRYKSESFGLVIIEAFSYGVPVLATDEGSIPYIIDNKCGVIIDNTDKLFGGLEQAKSNLLNKETAEYCRQRYLNNFSLEQFEINLVEVFNN</sequence>
<dbReference type="InterPro" id="IPR001296">
    <property type="entry name" value="Glyco_trans_1"/>
</dbReference>
<name>A0A222G4Y2_9GAMM</name>
<feature type="domain" description="Glycosyl transferase family 1" evidence="2">
    <location>
        <begin position="186"/>
        <end position="335"/>
    </location>
</feature>
<proteinExistence type="predicted"/>
<evidence type="ECO:0000313" key="4">
    <source>
        <dbReference type="Proteomes" id="UP000202259"/>
    </source>
</evidence>
<keyword evidence="4" id="KW-1185">Reference proteome</keyword>
<protein>
    <recommendedName>
        <fullName evidence="2">Glycosyl transferase family 1 domain-containing protein</fullName>
    </recommendedName>
</protein>
<dbReference type="RefSeq" id="WP_081148777.1">
    <property type="nucleotide sequence ID" value="NZ_CP020465.1"/>
</dbReference>
<dbReference type="PANTHER" id="PTHR46401">
    <property type="entry name" value="GLYCOSYLTRANSFERASE WBBK-RELATED"/>
    <property type="match status" value="1"/>
</dbReference>
<dbReference type="EMBL" id="CP020465">
    <property type="protein sequence ID" value="ASP46643.1"/>
    <property type="molecule type" value="Genomic_DNA"/>
</dbReference>
<evidence type="ECO:0000259" key="2">
    <source>
        <dbReference type="Pfam" id="PF00534"/>
    </source>
</evidence>
<dbReference type="AlphaFoldDB" id="A0A222G4Y2"/>